<dbReference type="Gene3D" id="2.40.50.100">
    <property type="match status" value="1"/>
</dbReference>
<evidence type="ECO:0000256" key="1">
    <source>
        <dbReference type="ARBA" id="ARBA00009477"/>
    </source>
</evidence>
<dbReference type="PANTHER" id="PTHR30097:SF15">
    <property type="entry name" value="CATION EFFLUX SYSTEM PROTEIN CUSB"/>
    <property type="match status" value="1"/>
</dbReference>
<gene>
    <name evidence="6" type="ORF">K1J50_03525</name>
</gene>
<dbReference type="InterPro" id="IPR051909">
    <property type="entry name" value="MFP_Cation_Efflux"/>
</dbReference>
<dbReference type="EMBL" id="JAHZUY010000005">
    <property type="protein sequence ID" value="MBW8268550.1"/>
    <property type="molecule type" value="Genomic_DNA"/>
</dbReference>
<comment type="caution">
    <text evidence="6">The sequence shown here is derived from an EMBL/GenBank/DDBJ whole genome shotgun (WGS) entry which is preliminary data.</text>
</comment>
<dbReference type="Gene3D" id="2.40.420.20">
    <property type="match status" value="1"/>
</dbReference>
<evidence type="ECO:0000313" key="7">
    <source>
        <dbReference type="Proteomes" id="UP001519924"/>
    </source>
</evidence>
<dbReference type="SUPFAM" id="SSF111369">
    <property type="entry name" value="HlyD-like secretion proteins"/>
    <property type="match status" value="1"/>
</dbReference>
<dbReference type="Gene3D" id="1.10.287.470">
    <property type="entry name" value="Helix hairpin bin"/>
    <property type="match status" value="1"/>
</dbReference>
<evidence type="ECO:0000259" key="4">
    <source>
        <dbReference type="Pfam" id="PF25954"/>
    </source>
</evidence>
<dbReference type="InterPro" id="IPR058792">
    <property type="entry name" value="Beta-barrel_RND_2"/>
</dbReference>
<organism evidence="6 7">
    <name type="scientific">Caldovatus aquaticus</name>
    <dbReference type="NCBI Taxonomy" id="2865671"/>
    <lineage>
        <taxon>Bacteria</taxon>
        <taxon>Pseudomonadati</taxon>
        <taxon>Pseudomonadota</taxon>
        <taxon>Alphaproteobacteria</taxon>
        <taxon>Acetobacterales</taxon>
        <taxon>Roseomonadaceae</taxon>
        <taxon>Caldovatus</taxon>
    </lineage>
</organism>
<keyword evidence="2" id="KW-0813">Transport</keyword>
<keyword evidence="7" id="KW-1185">Reference proteome</keyword>
<feature type="domain" description="CzcB-like C-terminal circularly permuted SH3-like" evidence="5">
    <location>
        <begin position="337"/>
        <end position="394"/>
    </location>
</feature>
<dbReference type="InterPro" id="IPR006143">
    <property type="entry name" value="RND_pump_MFP"/>
</dbReference>
<proteinExistence type="inferred from homology"/>
<evidence type="ECO:0000256" key="3">
    <source>
        <dbReference type="SAM" id="MobiDB-lite"/>
    </source>
</evidence>
<dbReference type="Pfam" id="PF25975">
    <property type="entry name" value="CzcB_C"/>
    <property type="match status" value="1"/>
</dbReference>
<dbReference type="PANTHER" id="PTHR30097">
    <property type="entry name" value="CATION EFFLUX SYSTEM PROTEIN CUSB"/>
    <property type="match status" value="1"/>
</dbReference>
<evidence type="ECO:0000313" key="6">
    <source>
        <dbReference type="EMBL" id="MBW8268550.1"/>
    </source>
</evidence>
<dbReference type="Pfam" id="PF25954">
    <property type="entry name" value="Beta-barrel_RND_2"/>
    <property type="match status" value="1"/>
</dbReference>
<dbReference type="RefSeq" id="WP_220116059.1">
    <property type="nucleotide sequence ID" value="NZ_JAHZUY010000005.1"/>
</dbReference>
<comment type="similarity">
    <text evidence="1">Belongs to the membrane fusion protein (MFP) (TC 8.A.1) family.</text>
</comment>
<dbReference type="NCBIfam" id="TIGR01730">
    <property type="entry name" value="RND_mfp"/>
    <property type="match status" value="1"/>
</dbReference>
<protein>
    <submittedName>
        <fullName evidence="6">Efflux RND transporter periplasmic adaptor subunit</fullName>
    </submittedName>
</protein>
<accession>A0ABS7EYU4</accession>
<feature type="domain" description="CusB-like beta-barrel" evidence="4">
    <location>
        <begin position="253"/>
        <end position="327"/>
    </location>
</feature>
<sequence length="404" mass="42998">MVLAALVLATGAAAVGYLGWQDRAVSRPTQTATATPQPPPGGQPGAFRLSESEVRSLRIAPVALHDFRDERVAEGRIAYNEDRSTPVFSPYSGRVVRLLAAIGQTVAAGTPLFEIETTDLVQASNDLLAAVDAVAKARTTLDLARRNEQRQRELFQARAAARRDWEQAQADAANAAADLRVAETALAAARDRMRVLGRSPEQVAAVEATRRVDAVVAVTAPIGGTVVQRRIGPGQWLTGGAGDPAYVIADLSTMWLVAAVREMDAPLVRVGQEVEVTVNALPDRRFSARITSVGAAIDPNTRRLAVRAEVRDPDGLLKPEMFASFRIVLGEPRESPAVPAGAVIHRGAETGVWVALPDGQSFAYRPVVLGMRSGSLWEVTEGLAAGERIVTGGALFIDRAAQVD</sequence>
<dbReference type="InterPro" id="IPR058649">
    <property type="entry name" value="CzcB_C"/>
</dbReference>
<feature type="region of interest" description="Disordered" evidence="3">
    <location>
        <begin position="28"/>
        <end position="47"/>
    </location>
</feature>
<name>A0ABS7EYU4_9PROT</name>
<evidence type="ECO:0000256" key="2">
    <source>
        <dbReference type="ARBA" id="ARBA00022448"/>
    </source>
</evidence>
<reference evidence="6 7" key="1">
    <citation type="submission" date="2021-08" db="EMBL/GenBank/DDBJ databases">
        <title>Caldovatus sediminis gen. nov., sp. nov., a moderately thermophilic bacterium isolated from a hot spring.</title>
        <authorList>
            <person name="Hu C.-J."/>
            <person name="Li W.-J."/>
            <person name="Xian W.-D."/>
        </authorList>
    </citation>
    <scope>NUCLEOTIDE SEQUENCE [LARGE SCALE GENOMIC DNA]</scope>
    <source>
        <strain evidence="6 7">SYSU G05006</strain>
    </source>
</reference>
<evidence type="ECO:0000259" key="5">
    <source>
        <dbReference type="Pfam" id="PF25975"/>
    </source>
</evidence>
<dbReference type="Gene3D" id="2.40.30.170">
    <property type="match status" value="1"/>
</dbReference>
<dbReference type="Proteomes" id="UP001519924">
    <property type="component" value="Unassembled WGS sequence"/>
</dbReference>